<evidence type="ECO:0000313" key="4">
    <source>
        <dbReference type="Proteomes" id="UP000827549"/>
    </source>
</evidence>
<dbReference type="Proteomes" id="UP000827549">
    <property type="component" value="Chromosome 2"/>
</dbReference>
<evidence type="ECO:0000313" key="3">
    <source>
        <dbReference type="EMBL" id="WOO78253.1"/>
    </source>
</evidence>
<dbReference type="Gene3D" id="3.50.50.60">
    <property type="entry name" value="FAD/NAD(P)-binding domain"/>
    <property type="match status" value="1"/>
</dbReference>
<feature type="domain" description="FAD dependent oxidoreductase" evidence="2">
    <location>
        <begin position="40"/>
        <end position="396"/>
    </location>
</feature>
<proteinExistence type="predicted"/>
<dbReference type="GeneID" id="87805057"/>
<organism evidence="3 4">
    <name type="scientific">Vanrija pseudolonga</name>
    <dbReference type="NCBI Taxonomy" id="143232"/>
    <lineage>
        <taxon>Eukaryota</taxon>
        <taxon>Fungi</taxon>
        <taxon>Dikarya</taxon>
        <taxon>Basidiomycota</taxon>
        <taxon>Agaricomycotina</taxon>
        <taxon>Tremellomycetes</taxon>
        <taxon>Trichosporonales</taxon>
        <taxon>Trichosporonaceae</taxon>
        <taxon>Vanrija</taxon>
    </lineage>
</organism>
<protein>
    <recommendedName>
        <fullName evidence="2">FAD dependent oxidoreductase domain-containing protein</fullName>
    </recommendedName>
</protein>
<dbReference type="PANTHER" id="PTHR13847:SF260">
    <property type="entry name" value="FAD DEPENDENT OXIDOREDUCTASE DOMAIN-CONTAINING PROTEIN"/>
    <property type="match status" value="1"/>
</dbReference>
<dbReference type="EMBL" id="CP086715">
    <property type="protein sequence ID" value="WOO78253.1"/>
    <property type="molecule type" value="Genomic_DNA"/>
</dbReference>
<evidence type="ECO:0000256" key="1">
    <source>
        <dbReference type="SAM" id="MobiDB-lite"/>
    </source>
</evidence>
<dbReference type="AlphaFoldDB" id="A0AAF1BNL5"/>
<dbReference type="InterPro" id="IPR036188">
    <property type="entry name" value="FAD/NAD-bd_sf"/>
</dbReference>
<dbReference type="Gene3D" id="3.30.9.10">
    <property type="entry name" value="D-Amino Acid Oxidase, subunit A, domain 2"/>
    <property type="match status" value="1"/>
</dbReference>
<evidence type="ECO:0000259" key="2">
    <source>
        <dbReference type="Pfam" id="PF01266"/>
    </source>
</evidence>
<dbReference type="PANTHER" id="PTHR13847">
    <property type="entry name" value="SARCOSINE DEHYDROGENASE-RELATED"/>
    <property type="match status" value="1"/>
</dbReference>
<feature type="compositionally biased region" description="Polar residues" evidence="1">
    <location>
        <begin position="7"/>
        <end position="26"/>
    </location>
</feature>
<feature type="region of interest" description="Disordered" evidence="1">
    <location>
        <begin position="1"/>
        <end position="28"/>
    </location>
</feature>
<dbReference type="GO" id="GO:0005737">
    <property type="term" value="C:cytoplasm"/>
    <property type="evidence" value="ECO:0007669"/>
    <property type="project" value="TreeGrafter"/>
</dbReference>
<keyword evidence="4" id="KW-1185">Reference proteome</keyword>
<gene>
    <name evidence="3" type="ORF">LOC62_02G001803</name>
</gene>
<dbReference type="RefSeq" id="XP_062624285.1">
    <property type="nucleotide sequence ID" value="XM_062768301.1"/>
</dbReference>
<dbReference type="SUPFAM" id="SSF51905">
    <property type="entry name" value="FAD/NAD(P)-binding domain"/>
    <property type="match status" value="1"/>
</dbReference>
<name>A0AAF1BNL5_9TREE</name>
<reference evidence="3" key="1">
    <citation type="submission" date="2023-10" db="EMBL/GenBank/DDBJ databases">
        <authorList>
            <person name="Noh H."/>
        </authorList>
    </citation>
    <scope>NUCLEOTIDE SEQUENCE</scope>
    <source>
        <strain evidence="3">DUCC4014</strain>
    </source>
</reference>
<dbReference type="Pfam" id="PF01266">
    <property type="entry name" value="DAO"/>
    <property type="match status" value="1"/>
</dbReference>
<dbReference type="InterPro" id="IPR006076">
    <property type="entry name" value="FAD-dep_OxRdtase"/>
</dbReference>
<sequence>MPAFPQPFTSTVSHWQETNRGPTSLWSHGREASLPTEVVDYVIIGAGATGAALGYQLSRAGAGGVGKSIVLLDAKDAASCASGRNGGHVAPRAWAIFPILMAPLEKGGGGLNAEQVLDIIFFEQDTWIWSSALSKTRDSRSTFGVDTDASPKYKHRKLDWTVIMDPAEAKRVSRINDAVACNLVPSGSWHPHRGVTALLRLALESKAANVQFFSWAPASGITNLANGLVSVDCGPRGIVTARQVIVATNAYTRHLLPETQDLLVPRLAQACRVVPTASYSGPESLSTTYTVREGPYLIQTPNSGLIFGPYPIIDETEHVFNVEDDSIITPGVGAWLDSWCRDHFVNWGKESAGEGLVHHWSGVICHSADLRPFVGAVPGRPGVFISAGYSGHGMAQLVNITRGLVNQLRTGQWDDAIPRSFALTEHRMERARAEAVHPLDYEKRGVTLKYFDGTVSEEVANL</sequence>
<accession>A0AAF1BNL5</accession>